<keyword evidence="2" id="KW-1185">Reference proteome</keyword>
<dbReference type="AlphaFoldDB" id="A0A9P3PXV1"/>
<dbReference type="Proteomes" id="UP001063166">
    <property type="component" value="Unassembled WGS sequence"/>
</dbReference>
<dbReference type="EMBL" id="BRPK01000014">
    <property type="protein sequence ID" value="GLB43581.1"/>
    <property type="molecule type" value="Genomic_DNA"/>
</dbReference>
<comment type="caution">
    <text evidence="1">The sequence shown here is derived from an EMBL/GenBank/DDBJ whole genome shotgun (WGS) entry which is preliminary data.</text>
</comment>
<accession>A0A9P3PXV1</accession>
<sequence>MGHSLLTLHPREKQGNIALWGKPRNETNFRHCHLISEVVISVITLISGDLNIPQRPVSTVGKGPEYSKGSPLFRWFDNGNRQ</sequence>
<evidence type="ECO:0000313" key="1">
    <source>
        <dbReference type="EMBL" id="GLB43581.1"/>
    </source>
</evidence>
<proteinExistence type="predicted"/>
<gene>
    <name evidence="1" type="ORF">LshimejAT787_1400930</name>
</gene>
<protein>
    <submittedName>
        <fullName evidence="1">Uncharacterized protein</fullName>
    </submittedName>
</protein>
<evidence type="ECO:0000313" key="2">
    <source>
        <dbReference type="Proteomes" id="UP001063166"/>
    </source>
</evidence>
<reference evidence="1" key="1">
    <citation type="submission" date="2022-07" db="EMBL/GenBank/DDBJ databases">
        <title>The genome of Lyophyllum shimeji provides insight into the initial evolution of ectomycorrhizal fungal genome.</title>
        <authorList>
            <person name="Kobayashi Y."/>
            <person name="Shibata T."/>
            <person name="Hirakawa H."/>
            <person name="Shigenobu S."/>
            <person name="Nishiyama T."/>
            <person name="Yamada A."/>
            <person name="Hasebe M."/>
            <person name="Kawaguchi M."/>
        </authorList>
    </citation>
    <scope>NUCLEOTIDE SEQUENCE</scope>
    <source>
        <strain evidence="1">AT787</strain>
    </source>
</reference>
<name>A0A9P3PXV1_LYOSH</name>
<organism evidence="1 2">
    <name type="scientific">Lyophyllum shimeji</name>
    <name type="common">Hon-shimeji</name>
    <name type="synonym">Tricholoma shimeji</name>
    <dbReference type="NCBI Taxonomy" id="47721"/>
    <lineage>
        <taxon>Eukaryota</taxon>
        <taxon>Fungi</taxon>
        <taxon>Dikarya</taxon>
        <taxon>Basidiomycota</taxon>
        <taxon>Agaricomycotina</taxon>
        <taxon>Agaricomycetes</taxon>
        <taxon>Agaricomycetidae</taxon>
        <taxon>Agaricales</taxon>
        <taxon>Tricholomatineae</taxon>
        <taxon>Lyophyllaceae</taxon>
        <taxon>Lyophyllum</taxon>
    </lineage>
</organism>